<proteinExistence type="predicted"/>
<dbReference type="EMBL" id="JAXQNO010000009">
    <property type="protein sequence ID" value="KAK4791018.1"/>
    <property type="molecule type" value="Genomic_DNA"/>
</dbReference>
<organism evidence="1 2">
    <name type="scientific">Trapa natans</name>
    <name type="common">Water chestnut</name>
    <dbReference type="NCBI Taxonomy" id="22666"/>
    <lineage>
        <taxon>Eukaryota</taxon>
        <taxon>Viridiplantae</taxon>
        <taxon>Streptophyta</taxon>
        <taxon>Embryophyta</taxon>
        <taxon>Tracheophyta</taxon>
        <taxon>Spermatophyta</taxon>
        <taxon>Magnoliopsida</taxon>
        <taxon>eudicotyledons</taxon>
        <taxon>Gunneridae</taxon>
        <taxon>Pentapetalae</taxon>
        <taxon>rosids</taxon>
        <taxon>malvids</taxon>
        <taxon>Myrtales</taxon>
        <taxon>Lythraceae</taxon>
        <taxon>Trapa</taxon>
    </lineage>
</organism>
<protein>
    <submittedName>
        <fullName evidence="1">Uncharacterized protein</fullName>
    </submittedName>
</protein>
<accession>A0AAN7M3J5</accession>
<dbReference type="AlphaFoldDB" id="A0AAN7M3J5"/>
<evidence type="ECO:0000313" key="1">
    <source>
        <dbReference type="EMBL" id="KAK4791018.1"/>
    </source>
</evidence>
<dbReference type="Proteomes" id="UP001346149">
    <property type="component" value="Unassembled WGS sequence"/>
</dbReference>
<reference evidence="1 2" key="1">
    <citation type="journal article" date="2023" name="Hortic Res">
        <title>Pangenome of water caltrop reveals structural variations and asymmetric subgenome divergence after allopolyploidization.</title>
        <authorList>
            <person name="Zhang X."/>
            <person name="Chen Y."/>
            <person name="Wang L."/>
            <person name="Yuan Y."/>
            <person name="Fang M."/>
            <person name="Shi L."/>
            <person name="Lu R."/>
            <person name="Comes H.P."/>
            <person name="Ma Y."/>
            <person name="Chen Y."/>
            <person name="Huang G."/>
            <person name="Zhou Y."/>
            <person name="Zheng Z."/>
            <person name="Qiu Y."/>
        </authorList>
    </citation>
    <scope>NUCLEOTIDE SEQUENCE [LARGE SCALE GENOMIC DNA]</scope>
    <source>
        <strain evidence="1">F231</strain>
    </source>
</reference>
<keyword evidence="2" id="KW-1185">Reference proteome</keyword>
<comment type="caution">
    <text evidence="1">The sequence shown here is derived from an EMBL/GenBank/DDBJ whole genome shotgun (WGS) entry which is preliminary data.</text>
</comment>
<sequence>MAADNFGTREPAIVKVIMCTIVNRKSIGGDCEVLLADTHHGDSPRLLYIYKRWVMDMDLFFSEAVTDQQVQSTPQPFSICTWKRLLKTLRDRIPDGICS</sequence>
<name>A0AAN7M3J5_TRANT</name>
<gene>
    <name evidence="1" type="ORF">SAY86_031431</name>
</gene>
<evidence type="ECO:0000313" key="2">
    <source>
        <dbReference type="Proteomes" id="UP001346149"/>
    </source>
</evidence>